<gene>
    <name evidence="3" type="ORF">MEDL_59266</name>
</gene>
<dbReference type="PANTHER" id="PTHR23098">
    <property type="entry name" value="AGAP001331-PA-RELATED"/>
    <property type="match status" value="1"/>
</dbReference>
<evidence type="ECO:0000313" key="3">
    <source>
        <dbReference type="EMBL" id="CAG2247353.1"/>
    </source>
</evidence>
<comment type="caution">
    <text evidence="3">The sequence shown here is derived from an EMBL/GenBank/DDBJ whole genome shotgun (WGS) entry which is preliminary data.</text>
</comment>
<protein>
    <recommendedName>
        <fullName evidence="2">Myb/SANT-like DNA-binding domain-containing protein</fullName>
    </recommendedName>
</protein>
<dbReference type="OrthoDB" id="6120382at2759"/>
<dbReference type="Gene3D" id="1.10.10.60">
    <property type="entry name" value="Homeodomain-like"/>
    <property type="match status" value="1"/>
</dbReference>
<evidence type="ECO:0000256" key="1">
    <source>
        <dbReference type="SAM" id="Coils"/>
    </source>
</evidence>
<feature type="domain" description="Myb/SANT-like DNA-binding" evidence="2">
    <location>
        <begin position="24"/>
        <end position="99"/>
    </location>
</feature>
<dbReference type="EMBL" id="CAJPWZ010002899">
    <property type="protein sequence ID" value="CAG2247353.1"/>
    <property type="molecule type" value="Genomic_DNA"/>
</dbReference>
<dbReference type="Proteomes" id="UP000683360">
    <property type="component" value="Unassembled WGS sequence"/>
</dbReference>
<feature type="domain" description="Myb/SANT-like DNA-binding" evidence="2">
    <location>
        <begin position="150"/>
        <end position="208"/>
    </location>
</feature>
<keyword evidence="1" id="KW-0175">Coiled coil</keyword>
<feature type="coiled-coil region" evidence="1">
    <location>
        <begin position="312"/>
        <end position="339"/>
    </location>
</feature>
<dbReference type="Pfam" id="PF13873">
    <property type="entry name" value="Myb_DNA-bind_5"/>
    <property type="match status" value="2"/>
</dbReference>
<accession>A0A8S3UXJ8</accession>
<evidence type="ECO:0000313" key="4">
    <source>
        <dbReference type="Proteomes" id="UP000683360"/>
    </source>
</evidence>
<evidence type="ECO:0000259" key="2">
    <source>
        <dbReference type="Pfam" id="PF13873"/>
    </source>
</evidence>
<dbReference type="GO" id="GO:0005634">
    <property type="term" value="C:nucleus"/>
    <property type="evidence" value="ECO:0007669"/>
    <property type="project" value="TreeGrafter"/>
</dbReference>
<dbReference type="PANTHER" id="PTHR23098:SF16">
    <property type="entry name" value="REGULATORY PROTEIN ZESTE"/>
    <property type="match status" value="1"/>
</dbReference>
<organism evidence="3 4">
    <name type="scientific">Mytilus edulis</name>
    <name type="common">Blue mussel</name>
    <dbReference type="NCBI Taxonomy" id="6550"/>
    <lineage>
        <taxon>Eukaryota</taxon>
        <taxon>Metazoa</taxon>
        <taxon>Spiralia</taxon>
        <taxon>Lophotrochozoa</taxon>
        <taxon>Mollusca</taxon>
        <taxon>Bivalvia</taxon>
        <taxon>Autobranchia</taxon>
        <taxon>Pteriomorphia</taxon>
        <taxon>Mytilida</taxon>
        <taxon>Mytiloidea</taxon>
        <taxon>Mytilidae</taxon>
        <taxon>Mytilinae</taxon>
        <taxon>Mytilus</taxon>
    </lineage>
</organism>
<sequence length="349" mass="38855">MHRKSSLPVTKMAELSAKKLPRDRKANFTSIEANLISSRVTHELELLKGGFSPEVTNQKKNELWKVITEEVNALGVCMRSETEVRNKYRNMCRGAKEKFTNNRKEMSKTGGGPPPTQLTIAEENIVNAMRDSASFIGVGGLETEITCNDQVQKNYKVINEKFGDGITNSRKTAVWSRISILVSALGVANRSPKDCKDKWANTKKEAKKVFNNRNKEQRATGGGPQPKKLSLAIERTIDLCKDSASFKGLEGVESPLPLISLLPAVNIQVPRPVAAVVELGTLTAQKAENPKKRKATADDVYGLQVLYLKGEMAKQTKEMRKLDLQIELLELMKQDKENTPLTFTQLLMN</sequence>
<keyword evidence="4" id="KW-1185">Reference proteome</keyword>
<name>A0A8S3UXJ8_MYTED</name>
<reference evidence="3" key="1">
    <citation type="submission" date="2021-03" db="EMBL/GenBank/DDBJ databases">
        <authorList>
            <person name="Bekaert M."/>
        </authorList>
    </citation>
    <scope>NUCLEOTIDE SEQUENCE</scope>
</reference>
<dbReference type="InterPro" id="IPR028002">
    <property type="entry name" value="Myb_DNA-bind_5"/>
</dbReference>
<proteinExistence type="predicted"/>
<dbReference type="AlphaFoldDB" id="A0A8S3UXJ8"/>